<feature type="compositionally biased region" description="Basic residues" evidence="1">
    <location>
        <begin position="499"/>
        <end position="510"/>
    </location>
</feature>
<feature type="compositionally biased region" description="Low complexity" evidence="1">
    <location>
        <begin position="172"/>
        <end position="182"/>
    </location>
</feature>
<protein>
    <submittedName>
        <fullName evidence="2">Acetolactate synthase large subunit</fullName>
        <ecNumber evidence="2">2.2.1.6</ecNumber>
    </submittedName>
</protein>
<feature type="compositionally biased region" description="Basic residues" evidence="1">
    <location>
        <begin position="183"/>
        <end position="192"/>
    </location>
</feature>
<feature type="compositionally biased region" description="Low complexity" evidence="1">
    <location>
        <begin position="223"/>
        <end position="232"/>
    </location>
</feature>
<feature type="compositionally biased region" description="Gly residues" evidence="1">
    <location>
        <begin position="445"/>
        <end position="454"/>
    </location>
</feature>
<feature type="compositionally biased region" description="Basic residues" evidence="1">
    <location>
        <begin position="10"/>
        <end position="42"/>
    </location>
</feature>
<feature type="compositionally biased region" description="Basic residues" evidence="1">
    <location>
        <begin position="420"/>
        <end position="439"/>
    </location>
</feature>
<proteinExistence type="predicted"/>
<accession>A0A6J4H5Q4</accession>
<feature type="region of interest" description="Disordered" evidence="1">
    <location>
        <begin position="402"/>
        <end position="546"/>
    </location>
</feature>
<evidence type="ECO:0000256" key="1">
    <source>
        <dbReference type="SAM" id="MobiDB-lite"/>
    </source>
</evidence>
<sequence>DSATECERRGRGRRGARGRGRRAPLRRARRRVQPRPHRRRPPPRPPLRAGAARDGGGHHGLRHRRAVRPAERRAGDARPRRCQRRERRGARLARPGAGAAGGGRLHRGGARLRQPSMVRPRGHAGARDQGVRQSGGAGHRRRADDRRAARGRLVSAARAGAAGAVRRRGARTWRVASAPGRGSRVRRPRRRRSGDSEEAPRRRETPGVGGRAGGHVSGRLRRAAPLARSPRLPRSRDLQGQGRGAGRAPAFRGRLHRRRRGSAGARGRGPHPVGRGRPGRVHPPALALCRARRGDRHGTTHGALHHSGGGAPRPARTGARFARGRRAAGRLDRTGDRGPPPSLARAACDRTCWRQSRSFAAGGCGRGAGRVPPGRRGPARFGGRRRAHVPCHQFLAGVSAGRPAHLERPLHHGLRAAGRDRRRAARPRPRGAGLHRRRRAPDGAGRVGDGGGARGEARGRRVQRRQPLAHRHQARRARPPRRRARLAEGGFHGGDARLRRFGAARGHRGGVRGGVGPRARGARPGADRRSRRSGKLPGADQGAARL</sequence>
<feature type="compositionally biased region" description="Low complexity" evidence="1">
    <location>
        <begin position="151"/>
        <end position="164"/>
    </location>
</feature>
<feature type="compositionally biased region" description="Basic and acidic residues" evidence="1">
    <location>
        <begin position="193"/>
        <end position="205"/>
    </location>
</feature>
<dbReference type="EC" id="2.2.1.6" evidence="2"/>
<feature type="region of interest" description="Disordered" evidence="1">
    <location>
        <begin position="364"/>
        <end position="385"/>
    </location>
</feature>
<dbReference type="EMBL" id="CADCTL010000017">
    <property type="protein sequence ID" value="CAA9213878.1"/>
    <property type="molecule type" value="Genomic_DNA"/>
</dbReference>
<feature type="compositionally biased region" description="Low complexity" evidence="1">
    <location>
        <begin position="262"/>
        <end position="275"/>
    </location>
</feature>
<feature type="compositionally biased region" description="Low complexity" evidence="1">
    <location>
        <begin position="312"/>
        <end position="321"/>
    </location>
</feature>
<reference evidence="2" key="1">
    <citation type="submission" date="2020-02" db="EMBL/GenBank/DDBJ databases">
        <authorList>
            <person name="Meier V. D."/>
        </authorList>
    </citation>
    <scope>NUCLEOTIDE SEQUENCE</scope>
    <source>
        <strain evidence="2">AVDCRST_MAG04</strain>
    </source>
</reference>
<dbReference type="AlphaFoldDB" id="A0A6J4H5Q4"/>
<feature type="non-terminal residue" evidence="2">
    <location>
        <position position="1"/>
    </location>
</feature>
<feature type="compositionally biased region" description="Low complexity" evidence="1">
    <location>
        <begin position="369"/>
        <end position="381"/>
    </location>
</feature>
<feature type="non-terminal residue" evidence="2">
    <location>
        <position position="546"/>
    </location>
</feature>
<keyword evidence="2" id="KW-0808">Transferase</keyword>
<feature type="compositionally biased region" description="Gly residues" evidence="1">
    <location>
        <begin position="207"/>
        <end position="216"/>
    </location>
</feature>
<name>A0A6J4H5Q4_9PROT</name>
<feature type="compositionally biased region" description="Basic and acidic residues" evidence="1">
    <location>
        <begin position="68"/>
        <end position="79"/>
    </location>
</feature>
<dbReference type="GO" id="GO:0003984">
    <property type="term" value="F:acetolactate synthase activity"/>
    <property type="evidence" value="ECO:0007669"/>
    <property type="project" value="UniProtKB-EC"/>
</dbReference>
<gene>
    <name evidence="2" type="ORF">AVDCRST_MAG04-283</name>
</gene>
<feature type="compositionally biased region" description="Basic residues" evidence="1">
    <location>
        <begin position="80"/>
        <end position="91"/>
    </location>
</feature>
<feature type="region of interest" description="Disordered" evidence="1">
    <location>
        <begin position="1"/>
        <end position="283"/>
    </location>
</feature>
<feature type="compositionally biased region" description="Basic residues" evidence="1">
    <location>
        <begin position="460"/>
        <end position="484"/>
    </location>
</feature>
<evidence type="ECO:0000313" key="2">
    <source>
        <dbReference type="EMBL" id="CAA9213878.1"/>
    </source>
</evidence>
<feature type="region of interest" description="Disordered" evidence="1">
    <location>
        <begin position="296"/>
        <end position="345"/>
    </location>
</feature>
<organism evidence="2">
    <name type="scientific">uncultured Acetobacteraceae bacterium</name>
    <dbReference type="NCBI Taxonomy" id="169975"/>
    <lineage>
        <taxon>Bacteria</taxon>
        <taxon>Pseudomonadati</taxon>
        <taxon>Pseudomonadota</taxon>
        <taxon>Alphaproteobacteria</taxon>
        <taxon>Acetobacterales</taxon>
        <taxon>Acetobacteraceae</taxon>
        <taxon>environmental samples</taxon>
    </lineage>
</organism>